<dbReference type="AlphaFoldDB" id="A0A0N4ZFM6"/>
<protein>
    <submittedName>
        <fullName evidence="2">Uncharacterized protein</fullName>
    </submittedName>
</protein>
<dbReference type="Proteomes" id="UP000038045">
    <property type="component" value="Unplaced"/>
</dbReference>
<keyword evidence="1" id="KW-1185">Reference proteome</keyword>
<organism evidence="1 2">
    <name type="scientific">Parastrongyloides trichosuri</name>
    <name type="common">Possum-specific nematode worm</name>
    <dbReference type="NCBI Taxonomy" id="131310"/>
    <lineage>
        <taxon>Eukaryota</taxon>
        <taxon>Metazoa</taxon>
        <taxon>Ecdysozoa</taxon>
        <taxon>Nematoda</taxon>
        <taxon>Chromadorea</taxon>
        <taxon>Rhabditida</taxon>
        <taxon>Tylenchina</taxon>
        <taxon>Panagrolaimomorpha</taxon>
        <taxon>Strongyloidoidea</taxon>
        <taxon>Strongyloididae</taxon>
        <taxon>Parastrongyloides</taxon>
    </lineage>
</organism>
<proteinExistence type="predicted"/>
<dbReference type="WBParaSite" id="PTRK_0000655600.1">
    <property type="protein sequence ID" value="PTRK_0000655600.1"/>
    <property type="gene ID" value="PTRK_0000655600"/>
</dbReference>
<accession>A0A0N4ZFM6</accession>
<evidence type="ECO:0000313" key="2">
    <source>
        <dbReference type="WBParaSite" id="PTRK_0000655600.1"/>
    </source>
</evidence>
<sequence>MFLTKHQPYLKFCKRMINDENALCHINEHYSSSIGGRGTFVIIFHMFNTIYTYGKFNPFKCLDFTRKHYYFAIHTRRQLCSAISSGFNYLRKELMKFETILKNYR</sequence>
<reference evidence="2" key="1">
    <citation type="submission" date="2017-02" db="UniProtKB">
        <authorList>
            <consortium name="WormBaseParasite"/>
        </authorList>
    </citation>
    <scope>IDENTIFICATION</scope>
</reference>
<name>A0A0N4ZFM6_PARTI</name>
<evidence type="ECO:0000313" key="1">
    <source>
        <dbReference type="Proteomes" id="UP000038045"/>
    </source>
</evidence>